<dbReference type="CDD" id="cd18316">
    <property type="entry name" value="BTB_POZ_KCTD-like"/>
    <property type="match status" value="1"/>
</dbReference>
<dbReference type="SUPFAM" id="SSF54695">
    <property type="entry name" value="POZ domain"/>
    <property type="match status" value="1"/>
</dbReference>
<dbReference type="Gene3D" id="3.30.710.10">
    <property type="entry name" value="Potassium Channel Kv1.1, Chain A"/>
    <property type="match status" value="1"/>
</dbReference>
<dbReference type="EMBL" id="CAJVPS010006858">
    <property type="protein sequence ID" value="CAG8629313.1"/>
    <property type="molecule type" value="Genomic_DNA"/>
</dbReference>
<protein>
    <submittedName>
        <fullName evidence="2">7536_t:CDS:1</fullName>
    </submittedName>
</protein>
<proteinExistence type="predicted"/>
<dbReference type="Proteomes" id="UP000789508">
    <property type="component" value="Unassembled WGS sequence"/>
</dbReference>
<sequence length="250" mass="29292">MNHENYADEDDGDIRISLNVGGVKYETCASTLLKYPDSYLMKFLEEKDPDDNDEYFIDRDGNLFWHVLEFYRNGTIVFQDLDKMCVNCGRIATRELLKEEFDFYEIPFNMAEADIYTIEKVIAAKLDDFMCCLKEVFTKMVVNFEKQVQITFFVRKMNPVVSTLTMSDHPNSYLVRTILNLVFPFGSIAAKFIESFEFEIYAYLKSECHGFEWTLKIDKVEETVILTLKDEEDINRTEIMEKSCLQGVEI</sequence>
<gene>
    <name evidence="2" type="ORF">ALEPTO_LOCUS9291</name>
</gene>
<reference evidence="2" key="1">
    <citation type="submission" date="2021-06" db="EMBL/GenBank/DDBJ databases">
        <authorList>
            <person name="Kallberg Y."/>
            <person name="Tangrot J."/>
            <person name="Rosling A."/>
        </authorList>
    </citation>
    <scope>NUCLEOTIDE SEQUENCE</scope>
    <source>
        <strain evidence="2">FL130A</strain>
    </source>
</reference>
<organism evidence="2 3">
    <name type="scientific">Ambispora leptoticha</name>
    <dbReference type="NCBI Taxonomy" id="144679"/>
    <lineage>
        <taxon>Eukaryota</taxon>
        <taxon>Fungi</taxon>
        <taxon>Fungi incertae sedis</taxon>
        <taxon>Mucoromycota</taxon>
        <taxon>Glomeromycotina</taxon>
        <taxon>Glomeromycetes</taxon>
        <taxon>Archaeosporales</taxon>
        <taxon>Ambisporaceae</taxon>
        <taxon>Ambispora</taxon>
    </lineage>
</organism>
<dbReference type="PANTHER" id="PTHR14499:SF136">
    <property type="entry name" value="GH08630P"/>
    <property type="match status" value="1"/>
</dbReference>
<feature type="domain" description="Potassium channel tetramerisation-type BTB" evidence="1">
    <location>
        <begin position="16"/>
        <end position="109"/>
    </location>
</feature>
<accession>A0A9N9DBB0</accession>
<keyword evidence="3" id="KW-1185">Reference proteome</keyword>
<dbReference type="InterPro" id="IPR011333">
    <property type="entry name" value="SKP1/BTB/POZ_sf"/>
</dbReference>
<dbReference type="OrthoDB" id="10025005at2759"/>
<name>A0A9N9DBB0_9GLOM</name>
<evidence type="ECO:0000313" key="3">
    <source>
        <dbReference type="Proteomes" id="UP000789508"/>
    </source>
</evidence>
<dbReference type="InterPro" id="IPR003131">
    <property type="entry name" value="T1-type_BTB"/>
</dbReference>
<dbReference type="AlphaFoldDB" id="A0A9N9DBB0"/>
<comment type="caution">
    <text evidence="2">The sequence shown here is derived from an EMBL/GenBank/DDBJ whole genome shotgun (WGS) entry which is preliminary data.</text>
</comment>
<dbReference type="GO" id="GO:0051260">
    <property type="term" value="P:protein homooligomerization"/>
    <property type="evidence" value="ECO:0007669"/>
    <property type="project" value="InterPro"/>
</dbReference>
<dbReference type="PANTHER" id="PTHR14499">
    <property type="entry name" value="POTASSIUM CHANNEL TETRAMERIZATION DOMAIN-CONTAINING"/>
    <property type="match status" value="1"/>
</dbReference>
<evidence type="ECO:0000259" key="1">
    <source>
        <dbReference type="Pfam" id="PF02214"/>
    </source>
</evidence>
<dbReference type="Pfam" id="PF02214">
    <property type="entry name" value="BTB_2"/>
    <property type="match status" value="1"/>
</dbReference>
<evidence type="ECO:0000313" key="2">
    <source>
        <dbReference type="EMBL" id="CAG8629313.1"/>
    </source>
</evidence>